<proteinExistence type="inferred from homology"/>
<dbReference type="InterPro" id="IPR006076">
    <property type="entry name" value="FAD-dep_OxRdtase"/>
</dbReference>
<comment type="cofactor">
    <cofactor evidence="1">
        <name>FAD</name>
        <dbReference type="ChEBI" id="CHEBI:57692"/>
    </cofactor>
</comment>
<dbReference type="SUPFAM" id="SSF51905">
    <property type="entry name" value="FAD/NAD(P)-binding domain"/>
    <property type="match status" value="1"/>
</dbReference>
<keyword evidence="9" id="KW-1185">Reference proteome</keyword>
<evidence type="ECO:0000313" key="8">
    <source>
        <dbReference type="EMBL" id="CAF1533086.1"/>
    </source>
</evidence>
<keyword evidence="4" id="KW-0274">FAD</keyword>
<keyword evidence="5" id="KW-0560">Oxidoreductase</keyword>
<dbReference type="PANTHER" id="PTHR10961">
    <property type="entry name" value="PEROXISOMAL SARCOSINE OXIDASE"/>
    <property type="match status" value="1"/>
</dbReference>
<protein>
    <recommendedName>
        <fullName evidence="6">FAD dependent oxidoreductase domain-containing protein</fullName>
    </recommendedName>
</protein>
<sequence length="97" mass="10935">MQFDSLKILVVGGGTWGLSTCYHLALRGYKDITCLDKWSYPSLDSAGNDLNKMVRSEFVDDPVMQQLSQIAMHAWKTDPLFKIHFHETGRLSLANSS</sequence>
<gene>
    <name evidence="7" type="ORF">BJG266_LOCUS29479</name>
    <name evidence="8" type="ORF">QVE165_LOCUS45686</name>
</gene>
<evidence type="ECO:0000256" key="3">
    <source>
        <dbReference type="ARBA" id="ARBA00022630"/>
    </source>
</evidence>
<comment type="caution">
    <text evidence="7">The sequence shown here is derived from an EMBL/GenBank/DDBJ whole genome shotgun (WGS) entry which is preliminary data.</text>
</comment>
<reference evidence="7" key="1">
    <citation type="submission" date="2021-02" db="EMBL/GenBank/DDBJ databases">
        <authorList>
            <person name="Nowell W R."/>
        </authorList>
    </citation>
    <scope>NUCLEOTIDE SEQUENCE</scope>
</reference>
<evidence type="ECO:0000256" key="5">
    <source>
        <dbReference type="ARBA" id="ARBA00023002"/>
    </source>
</evidence>
<dbReference type="Gene3D" id="3.50.50.60">
    <property type="entry name" value="FAD/NAD(P)-binding domain"/>
    <property type="match status" value="1"/>
</dbReference>
<dbReference type="GO" id="GO:0050660">
    <property type="term" value="F:flavin adenine dinucleotide binding"/>
    <property type="evidence" value="ECO:0007669"/>
    <property type="project" value="InterPro"/>
</dbReference>
<organism evidence="7 10">
    <name type="scientific">Adineta steineri</name>
    <dbReference type="NCBI Taxonomy" id="433720"/>
    <lineage>
        <taxon>Eukaryota</taxon>
        <taxon>Metazoa</taxon>
        <taxon>Spiralia</taxon>
        <taxon>Gnathifera</taxon>
        <taxon>Rotifera</taxon>
        <taxon>Eurotatoria</taxon>
        <taxon>Bdelloidea</taxon>
        <taxon>Adinetida</taxon>
        <taxon>Adinetidae</taxon>
        <taxon>Adineta</taxon>
    </lineage>
</organism>
<dbReference type="EMBL" id="CAJNOI010000340">
    <property type="protein sequence ID" value="CAF1249012.1"/>
    <property type="molecule type" value="Genomic_DNA"/>
</dbReference>
<dbReference type="OrthoDB" id="424974at2759"/>
<dbReference type="InterPro" id="IPR036188">
    <property type="entry name" value="FAD/NAD-bd_sf"/>
</dbReference>
<evidence type="ECO:0000259" key="6">
    <source>
        <dbReference type="Pfam" id="PF01266"/>
    </source>
</evidence>
<evidence type="ECO:0000313" key="10">
    <source>
        <dbReference type="Proteomes" id="UP000663877"/>
    </source>
</evidence>
<accession>A0A814ZRF8</accession>
<dbReference type="Proteomes" id="UP000663832">
    <property type="component" value="Unassembled WGS sequence"/>
</dbReference>
<dbReference type="InterPro" id="IPR045170">
    <property type="entry name" value="MTOX"/>
</dbReference>
<dbReference type="EMBL" id="CAJNOM010000653">
    <property type="protein sequence ID" value="CAF1533086.1"/>
    <property type="molecule type" value="Genomic_DNA"/>
</dbReference>
<name>A0A814ZRF8_9BILA</name>
<comment type="similarity">
    <text evidence="2">Belongs to the MSOX/MTOX family.</text>
</comment>
<dbReference type="GO" id="GO:0008115">
    <property type="term" value="F:sarcosine oxidase activity"/>
    <property type="evidence" value="ECO:0007669"/>
    <property type="project" value="TreeGrafter"/>
</dbReference>
<evidence type="ECO:0000313" key="7">
    <source>
        <dbReference type="EMBL" id="CAF1249012.1"/>
    </source>
</evidence>
<feature type="domain" description="FAD dependent oxidoreductase" evidence="6">
    <location>
        <begin position="7"/>
        <end position="95"/>
    </location>
</feature>
<dbReference type="Pfam" id="PF01266">
    <property type="entry name" value="DAO"/>
    <property type="match status" value="1"/>
</dbReference>
<dbReference type="PANTHER" id="PTHR10961:SF26">
    <property type="entry name" value="L-SACCHAROPINE OXIDASE"/>
    <property type="match status" value="1"/>
</dbReference>
<feature type="non-terminal residue" evidence="7">
    <location>
        <position position="97"/>
    </location>
</feature>
<evidence type="ECO:0000256" key="1">
    <source>
        <dbReference type="ARBA" id="ARBA00001974"/>
    </source>
</evidence>
<keyword evidence="3" id="KW-0285">Flavoprotein</keyword>
<dbReference type="AlphaFoldDB" id="A0A814ZRF8"/>
<evidence type="ECO:0000313" key="9">
    <source>
        <dbReference type="Proteomes" id="UP000663832"/>
    </source>
</evidence>
<dbReference type="Proteomes" id="UP000663877">
    <property type="component" value="Unassembled WGS sequence"/>
</dbReference>
<evidence type="ECO:0000256" key="4">
    <source>
        <dbReference type="ARBA" id="ARBA00022827"/>
    </source>
</evidence>
<dbReference type="GO" id="GO:0051698">
    <property type="term" value="F:saccharopine oxidase activity"/>
    <property type="evidence" value="ECO:0007669"/>
    <property type="project" value="TreeGrafter"/>
</dbReference>
<evidence type="ECO:0000256" key="2">
    <source>
        <dbReference type="ARBA" id="ARBA00010989"/>
    </source>
</evidence>